<dbReference type="AlphaFoldDB" id="A0A7S0NUA9"/>
<dbReference type="Pfam" id="PF06384">
    <property type="entry name" value="ICAT"/>
    <property type="match status" value="1"/>
</dbReference>
<evidence type="ECO:0000313" key="4">
    <source>
        <dbReference type="EMBL" id="CAD8534316.1"/>
    </source>
</evidence>
<dbReference type="SUPFAM" id="SSF81730">
    <property type="entry name" value="beta-catenin-interacting protein ICAT"/>
    <property type="match status" value="1"/>
</dbReference>
<sequence>MEVALRGNIEAQLERLLSQLEDIEENKEHFSAEEYERIKKDTKTQLAEFEDSLQKTMSGNLTLQSELEATKLAIRAAISDAFKTPQVIRLFAQKQPAALRRRLDEIDRDVKLGKVQFDDVAEQAAEILMALKRLGEPLAAKEETFLTKHRTATMSDFEAVTGADEVRMPVCG</sequence>
<dbReference type="InterPro" id="IPR036911">
    <property type="entry name" value="ICAT_sf"/>
</dbReference>
<accession>A0A7S0NUA9</accession>
<evidence type="ECO:0000256" key="2">
    <source>
        <dbReference type="SAM" id="Coils"/>
    </source>
</evidence>
<proteinExistence type="inferred from homology"/>
<name>A0A7S0NUA9_9EUKA</name>
<dbReference type="Gene3D" id="1.10.10.490">
    <property type="entry name" value="Beta-catenin-interacting ICAT"/>
    <property type="match status" value="1"/>
</dbReference>
<evidence type="ECO:0000259" key="3">
    <source>
        <dbReference type="Pfam" id="PF06384"/>
    </source>
</evidence>
<protein>
    <recommendedName>
        <fullName evidence="3">Beta-catenin-interacting ICAT domain-containing protein</fullName>
    </recommendedName>
</protein>
<reference evidence="4" key="1">
    <citation type="submission" date="2021-01" db="EMBL/GenBank/DDBJ databases">
        <authorList>
            <person name="Corre E."/>
            <person name="Pelletier E."/>
            <person name="Niang G."/>
            <person name="Scheremetjew M."/>
            <person name="Finn R."/>
            <person name="Kale V."/>
            <person name="Holt S."/>
            <person name="Cochrane G."/>
            <person name="Meng A."/>
            <person name="Brown T."/>
            <person name="Cohen L."/>
        </authorList>
    </citation>
    <scope>NUCLEOTIDE SEQUENCE</scope>
    <source>
        <strain evidence="4">RCC1130</strain>
    </source>
</reference>
<dbReference type="InterPro" id="IPR009428">
    <property type="entry name" value="ICAT_dom"/>
</dbReference>
<dbReference type="PANTHER" id="PTHR16505">
    <property type="entry name" value="PROTEIN LZIC"/>
    <property type="match status" value="1"/>
</dbReference>
<organism evidence="4">
    <name type="scientific">Calcidiscus leptoporus</name>
    <dbReference type="NCBI Taxonomy" id="127549"/>
    <lineage>
        <taxon>Eukaryota</taxon>
        <taxon>Haptista</taxon>
        <taxon>Haptophyta</taxon>
        <taxon>Prymnesiophyceae</taxon>
        <taxon>Coccolithales</taxon>
        <taxon>Calcidiscaceae</taxon>
        <taxon>Calcidiscus</taxon>
    </lineage>
</organism>
<feature type="coiled-coil region" evidence="2">
    <location>
        <begin position="6"/>
        <end position="52"/>
    </location>
</feature>
<dbReference type="EMBL" id="HBER01018963">
    <property type="protein sequence ID" value="CAD8534316.1"/>
    <property type="molecule type" value="Transcribed_RNA"/>
</dbReference>
<evidence type="ECO:0000256" key="1">
    <source>
        <dbReference type="ARBA" id="ARBA00006505"/>
    </source>
</evidence>
<dbReference type="GO" id="GO:0008013">
    <property type="term" value="F:beta-catenin binding"/>
    <property type="evidence" value="ECO:0007669"/>
    <property type="project" value="InterPro"/>
</dbReference>
<gene>
    <name evidence="4" type="ORF">CLEP1334_LOCUS9571</name>
</gene>
<dbReference type="InterPro" id="IPR040065">
    <property type="entry name" value="LZIC"/>
</dbReference>
<feature type="domain" description="Beta-catenin-interacting ICAT" evidence="3">
    <location>
        <begin position="106"/>
        <end position="163"/>
    </location>
</feature>
<dbReference type="PANTHER" id="PTHR16505:SF8">
    <property type="entry name" value="PROTEIN LZIC"/>
    <property type="match status" value="1"/>
</dbReference>
<comment type="similarity">
    <text evidence="1">Belongs to the CTNNBIP1 family.</text>
</comment>
<keyword evidence="2" id="KW-0175">Coiled coil</keyword>